<dbReference type="OrthoDB" id="2195260at2759"/>
<dbReference type="Proteomes" id="UP000002313">
    <property type="component" value="Chromosome IV"/>
</dbReference>
<name>E0S6M7_ENCIT</name>
<evidence type="ECO:0000313" key="1">
    <source>
        <dbReference type="EMBL" id="ADM11362.1"/>
    </source>
</evidence>
<organism evidence="1 2">
    <name type="scientific">Encephalitozoon intestinalis (strain ATCC 50506)</name>
    <name type="common">Microsporidian parasite</name>
    <name type="synonym">Septata intestinalis</name>
    <dbReference type="NCBI Taxonomy" id="876142"/>
    <lineage>
        <taxon>Eukaryota</taxon>
        <taxon>Fungi</taxon>
        <taxon>Fungi incertae sedis</taxon>
        <taxon>Microsporidia</taxon>
        <taxon>Unikaryonidae</taxon>
        <taxon>Encephalitozoon</taxon>
    </lineage>
</organism>
<dbReference type="VEuPathDB" id="MicrosporidiaDB:Eint_040720"/>
<dbReference type="HOGENOM" id="CLU_799327_0_0_1"/>
<reference evidence="1 2" key="1">
    <citation type="journal article" date="2010" name="Nat. Commun.">
        <title>The complete sequence of the smallest known nuclear genome from the microsporidian Encephalitozoon intestinalis.</title>
        <authorList>
            <person name="Corradi N."/>
            <person name="Pombert J.-F."/>
            <person name="Farinelli L."/>
            <person name="Didier E.S."/>
            <person name="Keeling P.J."/>
        </authorList>
    </citation>
    <scope>NUCLEOTIDE SEQUENCE [LARGE SCALE GENOMIC DNA]</scope>
    <source>
        <strain evidence="1 2">ATCC 50506</strain>
    </source>
</reference>
<accession>E0S6M7</accession>
<keyword evidence="2" id="KW-1185">Reference proteome</keyword>
<gene>
    <name evidence="1" type="ORF">Eint_040720</name>
</gene>
<protein>
    <submittedName>
        <fullName evidence="1">Uncharacterized protein</fullName>
    </submittedName>
</protein>
<dbReference type="KEGG" id="ein:Eint_040720"/>
<proteinExistence type="predicted"/>
<reference evidence="1 2" key="2">
    <citation type="journal article" date="2012" name="Proc. Natl. Acad. Sci. U.S.A.">
        <title>Gain and loss of multiple functionally related, horizontally transferred genes in the reduced genomes of two microsporidian parasites.</title>
        <authorList>
            <person name="Pombert J.-F."/>
            <person name="Selman M."/>
            <person name="Burki F."/>
            <person name="Bardell F.T."/>
            <person name="Farinelli L."/>
            <person name="Solter L.F."/>
            <person name="Whitman D.W."/>
            <person name="Weiss L.M."/>
            <person name="Corradi N."/>
            <person name="Keeling P.J."/>
        </authorList>
    </citation>
    <scope>NUCLEOTIDE SEQUENCE [LARGE SCALE GENOMIC DNA]</scope>
    <source>
        <strain evidence="1 2">ATCC 50506</strain>
    </source>
</reference>
<sequence>MEARSLSTTTEKLVVSRAIDIYGVADEDSVTKYITAMYGYIHPNRWKTIYQEVLDTCAKHGYSSPVDFCEDLRLDVARKMYMEKALLYNRLLEGEEVEWPEQHMEHDWNIGDIEKIDELSKGSEDILDKRLLYPTVDPRIIKQHVEAMSKWQSRAEESRNGVGKAEEKKKEYGIEDKERRRFYHRMSNEEKELDDFLDRIEEEHYNMPQSGVAPNRLREKYPILKASPIGSGYPGFRMEGSDVSLENQYRAVVKKILGKTMHGSNDRQWRQELRIIVQYHMRRIGMVNEIEKVNALIDSSTMSHTLMNILMLLQELVERPRNQELVQDYLFFKKDILMFGNYYRK</sequence>
<dbReference type="EMBL" id="CP001945">
    <property type="protein sequence ID" value="ADM11362.1"/>
    <property type="molecule type" value="Genomic_DNA"/>
</dbReference>
<dbReference type="GeneID" id="9699125"/>
<dbReference type="RefSeq" id="XP_003072722.1">
    <property type="nucleotide sequence ID" value="XM_003072676.1"/>
</dbReference>
<evidence type="ECO:0000313" key="2">
    <source>
        <dbReference type="Proteomes" id="UP000002313"/>
    </source>
</evidence>
<dbReference type="AlphaFoldDB" id="E0S6M7"/>